<dbReference type="Gene3D" id="3.20.20.70">
    <property type="entry name" value="Aldolase class I"/>
    <property type="match status" value="1"/>
</dbReference>
<proteinExistence type="predicted"/>
<dbReference type="KEGG" id="nec:KGD82_25465"/>
<evidence type="ECO:0000313" key="1">
    <source>
        <dbReference type="EMBL" id="QVJ01376.1"/>
    </source>
</evidence>
<protein>
    <submittedName>
        <fullName evidence="1">SPASM domain-containing protein</fullName>
    </submittedName>
</protein>
<evidence type="ECO:0000313" key="2">
    <source>
        <dbReference type="Proteomes" id="UP000682416"/>
    </source>
</evidence>
<dbReference type="InterPro" id="IPR013785">
    <property type="entry name" value="Aldolase_TIM"/>
</dbReference>
<gene>
    <name evidence="1" type="ORF">KGD82_25465</name>
</gene>
<dbReference type="NCBIfam" id="TIGR04085">
    <property type="entry name" value="rSAM_more_4Fe4S"/>
    <property type="match status" value="1"/>
</dbReference>
<sequence length="114" mass="12662">MAYSYVYVTAEGEIAACPTMTSRESDDFRGPSLHDQDLTSAWYESEFFNSFRFTNCENVNSCPSGASCGGGCRSNAYVEEGYTSAPDTVACNMNKNPGKVFIDFPSIYRRNKQK</sequence>
<accession>A0A975L960</accession>
<dbReference type="EMBL" id="CP074402">
    <property type="protein sequence ID" value="QVJ01376.1"/>
    <property type="molecule type" value="Genomic_DNA"/>
</dbReference>
<dbReference type="InterPro" id="IPR058240">
    <property type="entry name" value="rSAM_sf"/>
</dbReference>
<dbReference type="Proteomes" id="UP000682416">
    <property type="component" value="Chromosome"/>
</dbReference>
<dbReference type="AlphaFoldDB" id="A0A975L960"/>
<reference evidence="1" key="1">
    <citation type="submission" date="2021-05" db="EMBL/GenBank/DDBJ databases">
        <authorList>
            <person name="Kaiqin L."/>
            <person name="Jian G."/>
        </authorList>
    </citation>
    <scope>NUCLEOTIDE SEQUENCE</scope>
    <source>
        <strain evidence="1">HDS5</strain>
    </source>
</reference>
<organism evidence="1 2">
    <name type="scientific">Nocardiopsis eucommiae</name>
    <dbReference type="NCBI Taxonomy" id="2831970"/>
    <lineage>
        <taxon>Bacteria</taxon>
        <taxon>Bacillati</taxon>
        <taxon>Actinomycetota</taxon>
        <taxon>Actinomycetes</taxon>
        <taxon>Streptosporangiales</taxon>
        <taxon>Nocardiopsidaceae</taxon>
        <taxon>Nocardiopsis</taxon>
    </lineage>
</organism>
<name>A0A975L960_9ACTN</name>
<dbReference type="InterPro" id="IPR023885">
    <property type="entry name" value="4Fe4S-binding_SPASM_dom"/>
</dbReference>
<keyword evidence="2" id="KW-1185">Reference proteome</keyword>
<dbReference type="SUPFAM" id="SSF102114">
    <property type="entry name" value="Radical SAM enzymes"/>
    <property type="match status" value="1"/>
</dbReference>